<accession>A0AAQ3X995</accession>
<feature type="domain" description="Disease resistance N-terminal" evidence="6">
    <location>
        <begin position="13"/>
        <end position="88"/>
    </location>
</feature>
<name>A0AAQ3X995_PASNO</name>
<evidence type="ECO:0000313" key="7">
    <source>
        <dbReference type="EMBL" id="WVZ91221.1"/>
    </source>
</evidence>
<protein>
    <recommendedName>
        <fullName evidence="6">Disease resistance N-terminal domain-containing protein</fullName>
    </recommendedName>
</protein>
<keyword evidence="5" id="KW-0611">Plant defense</keyword>
<evidence type="ECO:0000256" key="4">
    <source>
        <dbReference type="ARBA" id="ARBA00022741"/>
    </source>
</evidence>
<evidence type="ECO:0000256" key="1">
    <source>
        <dbReference type="ARBA" id="ARBA00008894"/>
    </source>
</evidence>
<organism evidence="7 8">
    <name type="scientific">Paspalum notatum var. saurae</name>
    <dbReference type="NCBI Taxonomy" id="547442"/>
    <lineage>
        <taxon>Eukaryota</taxon>
        <taxon>Viridiplantae</taxon>
        <taxon>Streptophyta</taxon>
        <taxon>Embryophyta</taxon>
        <taxon>Tracheophyta</taxon>
        <taxon>Spermatophyta</taxon>
        <taxon>Magnoliopsida</taxon>
        <taxon>Liliopsida</taxon>
        <taxon>Poales</taxon>
        <taxon>Poaceae</taxon>
        <taxon>PACMAD clade</taxon>
        <taxon>Panicoideae</taxon>
        <taxon>Andropogonodae</taxon>
        <taxon>Paspaleae</taxon>
        <taxon>Paspalinae</taxon>
        <taxon>Paspalum</taxon>
    </lineage>
</organism>
<keyword evidence="8" id="KW-1185">Reference proteome</keyword>
<evidence type="ECO:0000256" key="3">
    <source>
        <dbReference type="ARBA" id="ARBA00022737"/>
    </source>
</evidence>
<dbReference type="AlphaFoldDB" id="A0AAQ3X995"/>
<gene>
    <name evidence="7" type="ORF">U9M48_037423</name>
</gene>
<keyword evidence="2" id="KW-0433">Leucine-rich repeat</keyword>
<dbReference type="Pfam" id="PF18052">
    <property type="entry name" value="Rx_N"/>
    <property type="match status" value="1"/>
</dbReference>
<reference evidence="7 8" key="1">
    <citation type="submission" date="2024-02" db="EMBL/GenBank/DDBJ databases">
        <title>High-quality chromosome-scale genome assembly of Pensacola bahiagrass (Paspalum notatum Flugge var. saurae).</title>
        <authorList>
            <person name="Vega J.M."/>
            <person name="Podio M."/>
            <person name="Orjuela J."/>
            <person name="Siena L.A."/>
            <person name="Pessino S.C."/>
            <person name="Combes M.C."/>
            <person name="Mariac C."/>
            <person name="Albertini E."/>
            <person name="Pupilli F."/>
            <person name="Ortiz J.P.A."/>
            <person name="Leblanc O."/>
        </authorList>
    </citation>
    <scope>NUCLEOTIDE SEQUENCE [LARGE SCALE GENOMIC DNA]</scope>
    <source>
        <strain evidence="7">R1</strain>
        <tissue evidence="7">Leaf</tissue>
    </source>
</reference>
<keyword evidence="4" id="KW-0547">Nucleotide-binding</keyword>
<dbReference type="GO" id="GO:0000166">
    <property type="term" value="F:nucleotide binding"/>
    <property type="evidence" value="ECO:0007669"/>
    <property type="project" value="UniProtKB-KW"/>
</dbReference>
<evidence type="ECO:0000256" key="5">
    <source>
        <dbReference type="ARBA" id="ARBA00022821"/>
    </source>
</evidence>
<dbReference type="Gene3D" id="1.20.5.4130">
    <property type="match status" value="1"/>
</dbReference>
<comment type="similarity">
    <text evidence="1">Belongs to the disease resistance NB-LRR family.</text>
</comment>
<dbReference type="GO" id="GO:0006952">
    <property type="term" value="P:defense response"/>
    <property type="evidence" value="ECO:0007669"/>
    <property type="project" value="UniProtKB-KW"/>
</dbReference>
<sequence>MATAMVGAAFSVVGKALAPSTDSLLKDWAASVELGSNVQALELELLAVKALLEPTLGKEINSSSLKDLLVKLQDHAYDAEDVLDELDYFRI</sequence>
<proteinExistence type="inferred from homology"/>
<dbReference type="Proteomes" id="UP001341281">
    <property type="component" value="Chromosome 08"/>
</dbReference>
<evidence type="ECO:0000259" key="6">
    <source>
        <dbReference type="Pfam" id="PF18052"/>
    </source>
</evidence>
<keyword evidence="3" id="KW-0677">Repeat</keyword>
<dbReference type="InterPro" id="IPR041118">
    <property type="entry name" value="Rx_N"/>
</dbReference>
<dbReference type="EMBL" id="CP144752">
    <property type="protein sequence ID" value="WVZ91221.1"/>
    <property type="molecule type" value="Genomic_DNA"/>
</dbReference>
<evidence type="ECO:0000313" key="8">
    <source>
        <dbReference type="Proteomes" id="UP001341281"/>
    </source>
</evidence>
<evidence type="ECO:0000256" key="2">
    <source>
        <dbReference type="ARBA" id="ARBA00022614"/>
    </source>
</evidence>